<dbReference type="RefSeq" id="WP_004126641.1">
    <property type="nucleotide sequence ID" value="NZ_AQHN01000088.1"/>
</dbReference>
<dbReference type="InterPro" id="IPR000866">
    <property type="entry name" value="AhpC/TSA"/>
</dbReference>
<evidence type="ECO:0000259" key="5">
    <source>
        <dbReference type="PROSITE" id="PS51352"/>
    </source>
</evidence>
<dbReference type="GO" id="GO:0016491">
    <property type="term" value="F:oxidoreductase activity"/>
    <property type="evidence" value="ECO:0007669"/>
    <property type="project" value="InterPro"/>
</dbReference>
<comment type="subcellular location">
    <subcellularLocation>
        <location evidence="1">Cell envelope</location>
    </subcellularLocation>
</comment>
<dbReference type="CDD" id="cd02966">
    <property type="entry name" value="TlpA_like_family"/>
    <property type="match status" value="1"/>
</dbReference>
<comment type="caution">
    <text evidence="6">The sequence shown here is derived from an EMBL/GenBank/DDBJ whole genome shotgun (WGS) entry which is preliminary data.</text>
</comment>
<dbReference type="PROSITE" id="PS51352">
    <property type="entry name" value="THIOREDOXIN_2"/>
    <property type="match status" value="1"/>
</dbReference>
<feature type="domain" description="Thioredoxin" evidence="5">
    <location>
        <begin position="29"/>
        <end position="180"/>
    </location>
</feature>
<keyword evidence="3" id="KW-1015">Disulfide bond</keyword>
<sequence length="180" mass="19637">MAAMDRPALAEVHDYPPVFATARHQFTLIEPSVQMPAVTLPNLKGRPARLGATPGRITLINFWATWCQACQWDLPLLERFHDVMGKEVKVAAVSTDAPGQANAVRDYLDRLSIRSLPVFLDDTGQLGNSTPGTKAPFPLSRGMPATYLVTPSGRIAGYILGVADWLSADARSLLRYYANA</sequence>
<evidence type="ECO:0000256" key="4">
    <source>
        <dbReference type="ARBA" id="ARBA00023284"/>
    </source>
</evidence>
<dbReference type="GO" id="GO:0016209">
    <property type="term" value="F:antioxidant activity"/>
    <property type="evidence" value="ECO:0007669"/>
    <property type="project" value="InterPro"/>
</dbReference>
<dbReference type="SUPFAM" id="SSF52833">
    <property type="entry name" value="Thioredoxin-like"/>
    <property type="match status" value="1"/>
</dbReference>
<dbReference type="PANTHER" id="PTHR42852">
    <property type="entry name" value="THIOL:DISULFIDE INTERCHANGE PROTEIN DSBE"/>
    <property type="match status" value="1"/>
</dbReference>
<keyword evidence="7" id="KW-1185">Reference proteome</keyword>
<dbReference type="InterPro" id="IPR013766">
    <property type="entry name" value="Thioredoxin_domain"/>
</dbReference>
<evidence type="ECO:0000256" key="1">
    <source>
        <dbReference type="ARBA" id="ARBA00004196"/>
    </source>
</evidence>
<dbReference type="Proteomes" id="UP000012429">
    <property type="component" value="Unassembled WGS sequence"/>
</dbReference>
<evidence type="ECO:0000256" key="2">
    <source>
        <dbReference type="ARBA" id="ARBA00022748"/>
    </source>
</evidence>
<evidence type="ECO:0000313" key="7">
    <source>
        <dbReference type="Proteomes" id="UP000012429"/>
    </source>
</evidence>
<dbReference type="GO" id="GO:0017004">
    <property type="term" value="P:cytochrome complex assembly"/>
    <property type="evidence" value="ECO:0007669"/>
    <property type="project" value="UniProtKB-KW"/>
</dbReference>
<dbReference type="Pfam" id="PF00578">
    <property type="entry name" value="AhpC-TSA"/>
    <property type="match status" value="1"/>
</dbReference>
<evidence type="ECO:0000256" key="3">
    <source>
        <dbReference type="ARBA" id="ARBA00023157"/>
    </source>
</evidence>
<dbReference type="InterPro" id="IPR036249">
    <property type="entry name" value="Thioredoxin-like_sf"/>
</dbReference>
<dbReference type="GO" id="GO:0030313">
    <property type="term" value="C:cell envelope"/>
    <property type="evidence" value="ECO:0007669"/>
    <property type="project" value="UniProtKB-SubCell"/>
</dbReference>
<dbReference type="AlphaFoldDB" id="N6UVC5"/>
<protein>
    <submittedName>
        <fullName evidence="6">Thiol:disulfide interchange protein</fullName>
    </submittedName>
</protein>
<dbReference type="Gene3D" id="3.40.30.10">
    <property type="entry name" value="Glutaredoxin"/>
    <property type="match status" value="1"/>
</dbReference>
<dbReference type="STRING" id="363754.RHSP_68490"/>
<reference evidence="6 7" key="1">
    <citation type="journal article" date="2012" name="BMC Genomics">
        <title>Genomic basis of broad host range and environmental adaptability of Rhizobium tropici CIAT 899 and Rhizobium sp. PRF 81 which are used in inoculants for common bean (Phaseolus vulgaris L.).</title>
        <authorList>
            <person name="Ormeno-Orrillo E."/>
            <person name="Menna P."/>
            <person name="Almeida L.G."/>
            <person name="Ollero F.J."/>
            <person name="Nicolas M.F."/>
            <person name="Pains Rodrigues E."/>
            <person name="Shigueyoshi Nakatani A."/>
            <person name="Silva Batista J.S."/>
            <person name="Oliveira Chueire L.M."/>
            <person name="Souza R.C."/>
            <person name="Ribeiro Vasconcelos A.T."/>
            <person name="Megias M."/>
            <person name="Hungria M."/>
            <person name="Martinez-Romero E."/>
        </authorList>
    </citation>
    <scope>NUCLEOTIDE SEQUENCE [LARGE SCALE GENOMIC DNA]</scope>
    <source>
        <strain evidence="6 7">PRF 81</strain>
    </source>
</reference>
<gene>
    <name evidence="6" type="ORF">RHSP_68490</name>
</gene>
<name>N6UVC5_9HYPH</name>
<dbReference type="OrthoDB" id="9799347at2"/>
<dbReference type="EMBL" id="AQHN01000088">
    <property type="protein sequence ID" value="ENN84711.1"/>
    <property type="molecule type" value="Genomic_DNA"/>
</dbReference>
<dbReference type="InterPro" id="IPR050553">
    <property type="entry name" value="Thioredoxin_ResA/DsbE_sf"/>
</dbReference>
<dbReference type="PANTHER" id="PTHR42852:SF6">
    <property type="entry name" value="THIOL:DISULFIDE INTERCHANGE PROTEIN DSBE"/>
    <property type="match status" value="1"/>
</dbReference>
<keyword evidence="4" id="KW-0676">Redox-active center</keyword>
<evidence type="ECO:0000313" key="6">
    <source>
        <dbReference type="EMBL" id="ENN84711.1"/>
    </source>
</evidence>
<organism evidence="6 7">
    <name type="scientific">Rhizobium freirei PRF 81</name>
    <dbReference type="NCBI Taxonomy" id="363754"/>
    <lineage>
        <taxon>Bacteria</taxon>
        <taxon>Pseudomonadati</taxon>
        <taxon>Pseudomonadota</taxon>
        <taxon>Alphaproteobacteria</taxon>
        <taxon>Hyphomicrobiales</taxon>
        <taxon>Rhizobiaceae</taxon>
        <taxon>Rhizobium/Agrobacterium group</taxon>
        <taxon>Rhizobium</taxon>
    </lineage>
</organism>
<keyword evidence="2" id="KW-0201">Cytochrome c-type biogenesis</keyword>
<proteinExistence type="predicted"/>
<dbReference type="PATRIC" id="fig|363754.4.peg.5870"/>
<accession>N6UVC5</accession>